<feature type="region of interest" description="Disordered" evidence="4">
    <location>
        <begin position="19"/>
        <end position="41"/>
    </location>
</feature>
<evidence type="ECO:0000256" key="4">
    <source>
        <dbReference type="SAM" id="MobiDB-lite"/>
    </source>
</evidence>
<feature type="non-terminal residue" evidence="7">
    <location>
        <position position="1"/>
    </location>
</feature>
<keyword evidence="5" id="KW-0732">Signal</keyword>
<dbReference type="InterPro" id="IPR051368">
    <property type="entry name" value="SerProtInhib-TIL_Domain"/>
</dbReference>
<dbReference type="AlphaFoldDB" id="A0AA36D641"/>
<feature type="domain" description="TIL" evidence="6">
    <location>
        <begin position="161"/>
        <end position="215"/>
    </location>
</feature>
<keyword evidence="3" id="KW-1015">Disulfide bond</keyword>
<accession>A0AA36D641</accession>
<dbReference type="SUPFAM" id="SSF57567">
    <property type="entry name" value="Serine protease inhibitors"/>
    <property type="match status" value="2"/>
</dbReference>
<dbReference type="PANTHER" id="PTHR23259">
    <property type="entry name" value="RIDDLE"/>
    <property type="match status" value="1"/>
</dbReference>
<sequence>MKCVLFLALATVYVFAQGSPESGSSEEMRTRGPRMSTLSGGWGSTGSGKNCGVNETWVGPCASRCEGTCQQPIPTICTMECYQGCKCKEGYVRFGFVPQCIKKEDCPRMPMTPGTVQPPRFSRMPIVVDPPMNTSQYYRAMKLILLAVFIVVFCGVDGRGCKPFEQFVECGKSCEPTCQNPVIEMCTADCFVGCQCVRGRIRNDRTGACVKPAECPRRF</sequence>
<organism evidence="7 8">
    <name type="scientific">Mesorhabditis spiculigera</name>
    <dbReference type="NCBI Taxonomy" id="96644"/>
    <lineage>
        <taxon>Eukaryota</taxon>
        <taxon>Metazoa</taxon>
        <taxon>Ecdysozoa</taxon>
        <taxon>Nematoda</taxon>
        <taxon>Chromadorea</taxon>
        <taxon>Rhabditida</taxon>
        <taxon>Rhabditina</taxon>
        <taxon>Rhabditomorpha</taxon>
        <taxon>Rhabditoidea</taxon>
        <taxon>Rhabditidae</taxon>
        <taxon>Mesorhabditinae</taxon>
        <taxon>Mesorhabditis</taxon>
    </lineage>
</organism>
<feature type="domain" description="TIL" evidence="6">
    <location>
        <begin position="51"/>
        <end position="106"/>
    </location>
</feature>
<name>A0AA36D641_9BILA</name>
<keyword evidence="8" id="KW-1185">Reference proteome</keyword>
<protein>
    <recommendedName>
        <fullName evidence="6">TIL domain-containing protein</fullName>
    </recommendedName>
</protein>
<evidence type="ECO:0000256" key="1">
    <source>
        <dbReference type="ARBA" id="ARBA00022690"/>
    </source>
</evidence>
<dbReference type="EMBL" id="CATQJA010002659">
    <property type="protein sequence ID" value="CAJ0580512.1"/>
    <property type="molecule type" value="Genomic_DNA"/>
</dbReference>
<evidence type="ECO:0000256" key="5">
    <source>
        <dbReference type="SAM" id="SignalP"/>
    </source>
</evidence>
<proteinExistence type="predicted"/>
<evidence type="ECO:0000313" key="8">
    <source>
        <dbReference type="Proteomes" id="UP001177023"/>
    </source>
</evidence>
<evidence type="ECO:0000256" key="3">
    <source>
        <dbReference type="ARBA" id="ARBA00023157"/>
    </source>
</evidence>
<dbReference type="InterPro" id="IPR036084">
    <property type="entry name" value="Ser_inhib-like_sf"/>
</dbReference>
<dbReference type="PANTHER" id="PTHR23259:SF70">
    <property type="entry name" value="ACCESSORY GLAND PROTEIN ACP62F-RELATED"/>
    <property type="match status" value="1"/>
</dbReference>
<dbReference type="GO" id="GO:0004867">
    <property type="term" value="F:serine-type endopeptidase inhibitor activity"/>
    <property type="evidence" value="ECO:0007669"/>
    <property type="project" value="UniProtKB-KW"/>
</dbReference>
<gene>
    <name evidence="7" type="ORF">MSPICULIGERA_LOCUS18710</name>
</gene>
<evidence type="ECO:0000256" key="2">
    <source>
        <dbReference type="ARBA" id="ARBA00022900"/>
    </source>
</evidence>
<evidence type="ECO:0000313" key="7">
    <source>
        <dbReference type="EMBL" id="CAJ0580512.1"/>
    </source>
</evidence>
<comment type="caution">
    <text evidence="7">The sequence shown here is derived from an EMBL/GenBank/DDBJ whole genome shotgun (WGS) entry which is preliminary data.</text>
</comment>
<evidence type="ECO:0000259" key="6">
    <source>
        <dbReference type="Pfam" id="PF01826"/>
    </source>
</evidence>
<feature type="chain" id="PRO_5041418958" description="TIL domain-containing protein" evidence="5">
    <location>
        <begin position="17"/>
        <end position="219"/>
    </location>
</feature>
<dbReference type="Pfam" id="PF01826">
    <property type="entry name" value="TIL"/>
    <property type="match status" value="2"/>
</dbReference>
<keyword evidence="2" id="KW-0722">Serine protease inhibitor</keyword>
<dbReference type="CDD" id="cd19941">
    <property type="entry name" value="TIL"/>
    <property type="match status" value="2"/>
</dbReference>
<keyword evidence="1" id="KW-0646">Protease inhibitor</keyword>
<dbReference type="InterPro" id="IPR002919">
    <property type="entry name" value="TIL_dom"/>
</dbReference>
<feature type="signal peptide" evidence="5">
    <location>
        <begin position="1"/>
        <end position="16"/>
    </location>
</feature>
<reference evidence="7" key="1">
    <citation type="submission" date="2023-06" db="EMBL/GenBank/DDBJ databases">
        <authorList>
            <person name="Delattre M."/>
        </authorList>
    </citation>
    <scope>NUCLEOTIDE SEQUENCE</scope>
    <source>
        <strain evidence="7">AF72</strain>
    </source>
</reference>
<dbReference type="Gene3D" id="2.10.25.10">
    <property type="entry name" value="Laminin"/>
    <property type="match status" value="2"/>
</dbReference>
<dbReference type="Proteomes" id="UP001177023">
    <property type="component" value="Unassembled WGS sequence"/>
</dbReference>